<dbReference type="PROSITE" id="PS50893">
    <property type="entry name" value="ABC_TRANSPORTER_2"/>
    <property type="match status" value="1"/>
</dbReference>
<dbReference type="PROSITE" id="PS00211">
    <property type="entry name" value="ABC_TRANSPORTER_1"/>
    <property type="match status" value="1"/>
</dbReference>
<dbReference type="OrthoDB" id="422637at2759"/>
<dbReference type="GO" id="GO:0005324">
    <property type="term" value="F:long-chain fatty acid transmembrane transporter activity"/>
    <property type="evidence" value="ECO:0007669"/>
    <property type="project" value="TreeGrafter"/>
</dbReference>
<dbReference type="InterPro" id="IPR011527">
    <property type="entry name" value="ABC1_TM_dom"/>
</dbReference>
<evidence type="ECO:0000256" key="5">
    <source>
        <dbReference type="ARBA" id="ARBA00022840"/>
    </source>
</evidence>
<evidence type="ECO:0000256" key="2">
    <source>
        <dbReference type="ARBA" id="ARBA00022448"/>
    </source>
</evidence>
<keyword evidence="2" id="KW-0813">Transport</keyword>
<name>A0A2R6NTD1_9APHY</name>
<dbReference type="InterPro" id="IPR027417">
    <property type="entry name" value="P-loop_NTPase"/>
</dbReference>
<evidence type="ECO:0000313" key="9">
    <source>
        <dbReference type="EMBL" id="PSR76202.1"/>
    </source>
</evidence>
<sequence>MFLFTSQLSRTLGVRGTLLLFVNYYVTARILRAVTPAFGRLAAVEARLEGEYRAGMGRVGRESEEVAFYNGGSRERDILWRAYLRLIKHINSIYKIRIAYEWTEDYVIKYLWSAAGYALIAIPVLLTRKRNIGIQTGVDEKKTDNQVANRTETYISSRRLLLSLADAGGRLMYAYKDLLELAGLTTRLYTLLSGLHSLKPLPVPQGETGDTVSLSRVDVGVPANVGVPLVLVRDLSLSLRPGEHLMITGSNGVGKTAVARVLAGLWAAQGQGKVRRPGGRKGVFVVPQRSYMVVGTLLDQIIYPHTYAQFVESGMTEDELMSILAAANLAYLPSREGGWSTRKEWRDVLSGGEKQRMGMARVFYHRPSFAVLDECTSAVSSDVEGQMYEHAKSLGITLITISLRPSLMRYHTQLLTIAGDGKGSWTLSQVGTAEERMGMDREILAIEEKLAEVDGWEKRVKELTKELSAEEA</sequence>
<dbReference type="Gene3D" id="3.40.50.300">
    <property type="entry name" value="P-loop containing nucleotide triphosphate hydrolases"/>
    <property type="match status" value="1"/>
</dbReference>
<dbReference type="InterPro" id="IPR050835">
    <property type="entry name" value="ABC_transporter_sub-D"/>
</dbReference>
<evidence type="ECO:0000256" key="4">
    <source>
        <dbReference type="ARBA" id="ARBA00022741"/>
    </source>
</evidence>
<dbReference type="InterPro" id="IPR003593">
    <property type="entry name" value="AAA+_ATPase"/>
</dbReference>
<evidence type="ECO:0000256" key="3">
    <source>
        <dbReference type="ARBA" id="ARBA00022692"/>
    </source>
</evidence>
<evidence type="ECO:0000256" key="6">
    <source>
        <dbReference type="ARBA" id="ARBA00022989"/>
    </source>
</evidence>
<keyword evidence="10" id="KW-1185">Reference proteome</keyword>
<dbReference type="GO" id="GO:0015910">
    <property type="term" value="P:long-chain fatty acid import into peroxisome"/>
    <property type="evidence" value="ECO:0007669"/>
    <property type="project" value="TreeGrafter"/>
</dbReference>
<dbReference type="Proteomes" id="UP000186601">
    <property type="component" value="Unassembled WGS sequence"/>
</dbReference>
<evidence type="ECO:0000259" key="8">
    <source>
        <dbReference type="PROSITE" id="PS50893"/>
    </source>
</evidence>
<gene>
    <name evidence="9" type="ORF">PHLCEN_2v8625</name>
</gene>
<dbReference type="InterPro" id="IPR003439">
    <property type="entry name" value="ABC_transporter-like_ATP-bd"/>
</dbReference>
<keyword evidence="6" id="KW-1133">Transmembrane helix</keyword>
<comment type="caution">
    <text evidence="9">The sequence shown here is derived from an EMBL/GenBank/DDBJ whole genome shotgun (WGS) entry which is preliminary data.</text>
</comment>
<comment type="similarity">
    <text evidence="1">Belongs to the ABC transporter superfamily. ABCD family. Peroxisomal fatty acyl CoA transporter (TC 3.A.1.203) subfamily.</text>
</comment>
<keyword evidence="4" id="KW-0547">Nucleotide-binding</keyword>
<feature type="domain" description="ABC transporter" evidence="8">
    <location>
        <begin position="214"/>
        <end position="445"/>
    </location>
</feature>
<dbReference type="SMART" id="SM00382">
    <property type="entry name" value="AAA"/>
    <property type="match status" value="1"/>
</dbReference>
<evidence type="ECO:0000256" key="7">
    <source>
        <dbReference type="ARBA" id="ARBA00023136"/>
    </source>
</evidence>
<keyword evidence="3" id="KW-0812">Transmembrane</keyword>
<dbReference type="GO" id="GO:0007031">
    <property type="term" value="P:peroxisome organization"/>
    <property type="evidence" value="ECO:0007669"/>
    <property type="project" value="TreeGrafter"/>
</dbReference>
<organism evidence="9 10">
    <name type="scientific">Hermanssonia centrifuga</name>
    <dbReference type="NCBI Taxonomy" id="98765"/>
    <lineage>
        <taxon>Eukaryota</taxon>
        <taxon>Fungi</taxon>
        <taxon>Dikarya</taxon>
        <taxon>Basidiomycota</taxon>
        <taxon>Agaricomycotina</taxon>
        <taxon>Agaricomycetes</taxon>
        <taxon>Polyporales</taxon>
        <taxon>Meruliaceae</taxon>
        <taxon>Hermanssonia</taxon>
    </lineage>
</organism>
<dbReference type="Pfam" id="PF06472">
    <property type="entry name" value="ABC_membrane_2"/>
    <property type="match status" value="1"/>
</dbReference>
<protein>
    <recommendedName>
        <fullName evidence="8">ABC transporter domain-containing protein</fullName>
    </recommendedName>
</protein>
<dbReference type="GO" id="GO:0005524">
    <property type="term" value="F:ATP binding"/>
    <property type="evidence" value="ECO:0007669"/>
    <property type="project" value="UniProtKB-KW"/>
</dbReference>
<dbReference type="EMBL" id="MLYV02000859">
    <property type="protein sequence ID" value="PSR76202.1"/>
    <property type="molecule type" value="Genomic_DNA"/>
</dbReference>
<dbReference type="PANTHER" id="PTHR11384">
    <property type="entry name" value="ATP-BINDING CASSETTE, SUB-FAMILY D MEMBER"/>
    <property type="match status" value="1"/>
</dbReference>
<dbReference type="GO" id="GO:0006635">
    <property type="term" value="P:fatty acid beta-oxidation"/>
    <property type="evidence" value="ECO:0007669"/>
    <property type="project" value="TreeGrafter"/>
</dbReference>
<dbReference type="STRING" id="98765.A0A2R6NTD1"/>
<dbReference type="GO" id="GO:0042760">
    <property type="term" value="P:very long-chain fatty acid catabolic process"/>
    <property type="evidence" value="ECO:0007669"/>
    <property type="project" value="TreeGrafter"/>
</dbReference>
<dbReference type="GO" id="GO:0005778">
    <property type="term" value="C:peroxisomal membrane"/>
    <property type="evidence" value="ECO:0007669"/>
    <property type="project" value="TreeGrafter"/>
</dbReference>
<accession>A0A2R6NTD1</accession>
<evidence type="ECO:0000313" key="10">
    <source>
        <dbReference type="Proteomes" id="UP000186601"/>
    </source>
</evidence>
<dbReference type="AlphaFoldDB" id="A0A2R6NTD1"/>
<dbReference type="GO" id="GO:0140359">
    <property type="term" value="F:ABC-type transporter activity"/>
    <property type="evidence" value="ECO:0007669"/>
    <property type="project" value="InterPro"/>
</dbReference>
<evidence type="ECO:0000256" key="1">
    <source>
        <dbReference type="ARBA" id="ARBA00008575"/>
    </source>
</evidence>
<dbReference type="SUPFAM" id="SSF52540">
    <property type="entry name" value="P-loop containing nucleoside triphosphate hydrolases"/>
    <property type="match status" value="1"/>
</dbReference>
<dbReference type="CDD" id="cd03223">
    <property type="entry name" value="ABCD_peroxisomal_ALDP"/>
    <property type="match status" value="1"/>
</dbReference>
<keyword evidence="5" id="KW-0067">ATP-binding</keyword>
<dbReference type="PANTHER" id="PTHR11384:SF67">
    <property type="entry name" value="ATP-BINDING CASSETTE SUB-FAMILY D MEMBER 1"/>
    <property type="match status" value="1"/>
</dbReference>
<keyword evidence="7" id="KW-0472">Membrane</keyword>
<proteinExistence type="inferred from homology"/>
<reference evidence="9 10" key="1">
    <citation type="submission" date="2018-02" db="EMBL/GenBank/DDBJ databases">
        <title>Genome sequence of the basidiomycete white-rot fungus Phlebia centrifuga.</title>
        <authorList>
            <person name="Granchi Z."/>
            <person name="Peng M."/>
            <person name="de Vries R.P."/>
            <person name="Hilden K."/>
            <person name="Makela M.R."/>
            <person name="Grigoriev I."/>
            <person name="Riley R."/>
        </authorList>
    </citation>
    <scope>NUCLEOTIDE SEQUENCE [LARGE SCALE GENOMIC DNA]</scope>
    <source>
        <strain evidence="9 10">FBCC195</strain>
    </source>
</reference>
<dbReference type="Pfam" id="PF00005">
    <property type="entry name" value="ABC_tran"/>
    <property type="match status" value="1"/>
</dbReference>
<dbReference type="GO" id="GO:0016887">
    <property type="term" value="F:ATP hydrolysis activity"/>
    <property type="evidence" value="ECO:0007669"/>
    <property type="project" value="InterPro"/>
</dbReference>
<dbReference type="InterPro" id="IPR017871">
    <property type="entry name" value="ABC_transporter-like_CS"/>
</dbReference>